<protein>
    <recommendedName>
        <fullName evidence="2">Protein kinase domain-containing protein</fullName>
    </recommendedName>
</protein>
<dbReference type="OrthoDB" id="4062651at2759"/>
<name>V4M4L7_EUTSA</name>
<dbReference type="GO" id="GO:0004672">
    <property type="term" value="F:protein kinase activity"/>
    <property type="evidence" value="ECO:0007669"/>
    <property type="project" value="InterPro"/>
</dbReference>
<dbReference type="Gene3D" id="1.10.510.10">
    <property type="entry name" value="Transferase(Phosphotransferase) domain 1"/>
    <property type="match status" value="1"/>
</dbReference>
<feature type="domain" description="Protein kinase" evidence="2">
    <location>
        <begin position="61"/>
        <end position="335"/>
    </location>
</feature>
<keyword evidence="4" id="KW-1185">Reference proteome</keyword>
<feature type="region of interest" description="Disordered" evidence="1">
    <location>
        <begin position="1"/>
        <end position="49"/>
    </location>
</feature>
<dbReference type="InterPro" id="IPR011009">
    <property type="entry name" value="Kinase-like_dom_sf"/>
</dbReference>
<dbReference type="SUPFAM" id="SSF56112">
    <property type="entry name" value="Protein kinase-like (PK-like)"/>
    <property type="match status" value="1"/>
</dbReference>
<dbReference type="KEGG" id="eus:EUTSA_v10011169mg"/>
<gene>
    <name evidence="3" type="ORF">EUTSA_v10011169mg</name>
</gene>
<evidence type="ECO:0000256" key="1">
    <source>
        <dbReference type="SAM" id="MobiDB-lite"/>
    </source>
</evidence>
<dbReference type="OMA" id="DSWVVTR"/>
<evidence type="ECO:0000313" key="4">
    <source>
        <dbReference type="Proteomes" id="UP000030689"/>
    </source>
</evidence>
<dbReference type="GO" id="GO:0007165">
    <property type="term" value="P:signal transduction"/>
    <property type="evidence" value="ECO:0007669"/>
    <property type="project" value="TreeGrafter"/>
</dbReference>
<accession>V4M4L7</accession>
<dbReference type="AlphaFoldDB" id="V4M4L7"/>
<dbReference type="EMBL" id="KI517387">
    <property type="protein sequence ID" value="ESQ51169.1"/>
    <property type="molecule type" value="Genomic_DNA"/>
</dbReference>
<dbReference type="PROSITE" id="PS00108">
    <property type="entry name" value="PROTEIN_KINASE_ST"/>
    <property type="match status" value="1"/>
</dbReference>
<dbReference type="PROSITE" id="PS50011">
    <property type="entry name" value="PROTEIN_KINASE_DOM"/>
    <property type="match status" value="1"/>
</dbReference>
<dbReference type="eggNOG" id="KOG0198">
    <property type="taxonomic scope" value="Eukaryota"/>
</dbReference>
<evidence type="ECO:0000313" key="3">
    <source>
        <dbReference type="EMBL" id="ESQ51169.1"/>
    </source>
</evidence>
<dbReference type="STRING" id="72664.V4M4L7"/>
<evidence type="ECO:0000259" key="2">
    <source>
        <dbReference type="PROSITE" id="PS50011"/>
    </source>
</evidence>
<dbReference type="PANTHER" id="PTHR48011:SF53">
    <property type="entry name" value="PROTEIN KINASE SUPERFAMILY PROTEIN"/>
    <property type="match status" value="1"/>
</dbReference>
<proteinExistence type="predicted"/>
<dbReference type="InterPro" id="IPR052751">
    <property type="entry name" value="Plant_MAPKKK"/>
</dbReference>
<dbReference type="PANTHER" id="PTHR48011">
    <property type="entry name" value="CCR4-NOT TRANSCRIPTIONAL COMPLEX SUBUNIT CAF120-RELATED"/>
    <property type="match status" value="1"/>
</dbReference>
<feature type="non-terminal residue" evidence="3">
    <location>
        <position position="353"/>
    </location>
</feature>
<dbReference type="SMART" id="SM00220">
    <property type="entry name" value="S_TKc"/>
    <property type="match status" value="1"/>
</dbReference>
<feature type="compositionally biased region" description="Polar residues" evidence="1">
    <location>
        <begin position="1"/>
        <end position="10"/>
    </location>
</feature>
<dbReference type="Proteomes" id="UP000030689">
    <property type="component" value="Unassembled WGS sequence"/>
</dbReference>
<dbReference type="CDD" id="cd06606">
    <property type="entry name" value="STKc_MAPKKK"/>
    <property type="match status" value="1"/>
</dbReference>
<sequence length="353" mass="40179">MSNSNNSSRFGQWHDDYDSNRPYKKLKTDRVTEDDADSSSKTNTFQKQPIISNNVPDTEWWVVTRFRGKVSYGSVHVAVSTAIGEDNSLPNEMAIKTTEFSQASRLKNEGKFLHRLQDSPYVVSYYGNVDENTKKMLYNTILEYCPGQCLEKSIKSQRGRGLPENDVKRFAVDILSGLRDTHGKEIIHCDIKPKNILLAADLSGLRRPYGFIAKISGFGKAKRKGSDEYGEGWGQRRGTRRFMSPELIGDMVLDYGADVWAFGCTVLEMLTGKRVWEEEGELDWEDWITLIGDSGAVPHVPDHLSDKAKDFLSKCLERDPARRWTVDRLIRHPFVYDYSVEEEEDGIEDLGDA</sequence>
<reference evidence="3 4" key="1">
    <citation type="journal article" date="2013" name="Front. Plant Sci.">
        <title>The Reference Genome of the Halophytic Plant Eutrema salsugineum.</title>
        <authorList>
            <person name="Yang R."/>
            <person name="Jarvis D.E."/>
            <person name="Chen H."/>
            <person name="Beilstein M.A."/>
            <person name="Grimwood J."/>
            <person name="Jenkins J."/>
            <person name="Shu S."/>
            <person name="Prochnik S."/>
            <person name="Xin M."/>
            <person name="Ma C."/>
            <person name="Schmutz J."/>
            <person name="Wing R.A."/>
            <person name="Mitchell-Olds T."/>
            <person name="Schumaker K.S."/>
            <person name="Wang X."/>
        </authorList>
    </citation>
    <scope>NUCLEOTIDE SEQUENCE [LARGE SCALE GENOMIC DNA]</scope>
</reference>
<organism evidence="3 4">
    <name type="scientific">Eutrema salsugineum</name>
    <name type="common">Saltwater cress</name>
    <name type="synonym">Sisymbrium salsugineum</name>
    <dbReference type="NCBI Taxonomy" id="72664"/>
    <lineage>
        <taxon>Eukaryota</taxon>
        <taxon>Viridiplantae</taxon>
        <taxon>Streptophyta</taxon>
        <taxon>Embryophyta</taxon>
        <taxon>Tracheophyta</taxon>
        <taxon>Spermatophyta</taxon>
        <taxon>Magnoliopsida</taxon>
        <taxon>eudicotyledons</taxon>
        <taxon>Gunneridae</taxon>
        <taxon>Pentapetalae</taxon>
        <taxon>rosids</taxon>
        <taxon>malvids</taxon>
        <taxon>Brassicales</taxon>
        <taxon>Brassicaceae</taxon>
        <taxon>Eutremeae</taxon>
        <taxon>Eutrema</taxon>
    </lineage>
</organism>
<dbReference type="InterPro" id="IPR000719">
    <property type="entry name" value="Prot_kinase_dom"/>
</dbReference>
<dbReference type="GO" id="GO:0005524">
    <property type="term" value="F:ATP binding"/>
    <property type="evidence" value="ECO:0007669"/>
    <property type="project" value="InterPro"/>
</dbReference>
<dbReference type="InterPro" id="IPR008271">
    <property type="entry name" value="Ser/Thr_kinase_AS"/>
</dbReference>
<dbReference type="Gramene" id="ESQ51169">
    <property type="protein sequence ID" value="ESQ51169"/>
    <property type="gene ID" value="EUTSA_v10011169mg"/>
</dbReference>
<dbReference type="Pfam" id="PF00069">
    <property type="entry name" value="Pkinase"/>
    <property type="match status" value="1"/>
</dbReference>
<feature type="compositionally biased region" description="Polar residues" evidence="1">
    <location>
        <begin position="39"/>
        <end position="49"/>
    </location>
</feature>
<feature type="compositionally biased region" description="Basic and acidic residues" evidence="1">
    <location>
        <begin position="12"/>
        <end position="33"/>
    </location>
</feature>